<evidence type="ECO:0000256" key="14">
    <source>
        <dbReference type="ARBA" id="ARBA00049255"/>
    </source>
</evidence>
<reference evidence="21" key="1">
    <citation type="submission" date="2020-07" db="EMBL/GenBank/DDBJ databases">
        <title>Koleobacter methoxysyntrophicus gen. nov., sp. nov., a novel anaerobic bacterium isolated from deep subsurface oil field and proposal of Koleobacterales ord. nov. in the phylum Firmicutes.</title>
        <authorList>
            <person name="Sakamoto S."/>
            <person name="Tamaki H."/>
        </authorList>
    </citation>
    <scope>NUCLEOTIDE SEQUENCE</scope>
    <source>
        <strain evidence="21">NRmbB1</strain>
    </source>
</reference>
<evidence type="ECO:0000256" key="5">
    <source>
        <dbReference type="ARBA" id="ARBA00022555"/>
    </source>
</evidence>
<dbReference type="PROSITE" id="PS51447">
    <property type="entry name" value="FDX_ACB"/>
    <property type="match status" value="1"/>
</dbReference>
<sequence length="796" mass="89404">MLVPISWLKDYVDFDVKTEDLASALTMAGFNVENIIELGKDIINVVAGRIVLKEKHPNADKLYVCKVDIGDRELQIITGAQNINEGDIVPVALSGAVLPGGIKIEDSSFRGLISQGMMCSPKELNLDTKTFPDDQKTGILILPTNSPIGEDIKRILGLDETVLEIEVTANRPDCLSIIGIARETAAILKKEFRFPKLEVPKGKDHIAQYTGAELIAPELCQRYTIRMIDNVKIKPSPLWMQKRLQAAGIRPINNIVDITNYVMLEIGQPLHAFDFDCLEDNKIVVRRAKTGEKLKTLDGVERVLDEDILVIADSNKPVGIAGVMGGENSEITEKTKRVLLESATFNYANIRKTSRRLGVRTEASARFEKGLDPALAIKASERFVQLVIQTQSGEVIDGVIDIYPQEIKPRRISMNSGKVNKLLGTNITIEEMENILNRLELKVLKKTDTNLTIEVPTFRNDIAREADLAEEIGRIYGFNEIKATLPKGITTLGKINKEQAVVDKTKNILNSCGLSEVMTYSFISPKVFHKINIPEGHSLREVITIKNPLGEDYSIMRTTIIPNLLDVIERNINRNIDEIKIFELGNIYRPRDLLLQELPDEDRVLAIGVVGKADFYDLKGIIETLFENLNIDSYDFLPAKHPTFHPGRTAEILIKNEKIGVLGEIHPDVTEKYEINKRVYMCEINFERVIEATNLTFKYKPLPKFPAITRDIAVIVNEDIMAGDIKKTIEAEGGNIVEKIELFDVYKGRQIPDGYKSLAYSITFRSEERTLTDEDVTAIQEKILSELEKKFNAQLR</sequence>
<evidence type="ECO:0000256" key="8">
    <source>
        <dbReference type="ARBA" id="ARBA00022741"/>
    </source>
</evidence>
<dbReference type="GO" id="GO:0000287">
    <property type="term" value="F:magnesium ion binding"/>
    <property type="evidence" value="ECO:0007669"/>
    <property type="project" value="UniProtKB-UniRule"/>
</dbReference>
<evidence type="ECO:0000256" key="15">
    <source>
        <dbReference type="HAMAP-Rule" id="MF_00283"/>
    </source>
</evidence>
<comment type="cofactor">
    <cofactor evidence="15">
        <name>Mg(2+)</name>
        <dbReference type="ChEBI" id="CHEBI:18420"/>
    </cofactor>
    <text evidence="15">Binds 2 magnesium ions per tetramer.</text>
</comment>
<dbReference type="CDD" id="cd00769">
    <property type="entry name" value="PheRS_beta_core"/>
    <property type="match status" value="1"/>
</dbReference>
<accession>A0A8A0RRZ2</accession>
<keyword evidence="10 15" id="KW-0460">Magnesium</keyword>
<keyword evidence="8 15" id="KW-0547">Nucleotide-binding</keyword>
<dbReference type="Gene3D" id="2.40.50.140">
    <property type="entry name" value="Nucleic acid-binding proteins"/>
    <property type="match status" value="1"/>
</dbReference>
<evidence type="ECO:0000313" key="22">
    <source>
        <dbReference type="Proteomes" id="UP000662904"/>
    </source>
</evidence>
<dbReference type="InterPro" id="IPR033714">
    <property type="entry name" value="tRNA_bind_bactPheRS"/>
</dbReference>
<dbReference type="GO" id="GO:0009328">
    <property type="term" value="C:phenylalanine-tRNA ligase complex"/>
    <property type="evidence" value="ECO:0007669"/>
    <property type="project" value="TreeGrafter"/>
</dbReference>
<comment type="subcellular location">
    <subcellularLocation>
        <location evidence="1 15">Cytoplasm</location>
    </subcellularLocation>
</comment>
<dbReference type="Pfam" id="PF01588">
    <property type="entry name" value="tRNA_bind"/>
    <property type="match status" value="1"/>
</dbReference>
<evidence type="ECO:0000256" key="4">
    <source>
        <dbReference type="ARBA" id="ARBA00022490"/>
    </source>
</evidence>
<keyword evidence="4 15" id="KW-0963">Cytoplasm</keyword>
<organism evidence="21 22">
    <name type="scientific">Koleobacter methoxysyntrophicus</name>
    <dbReference type="NCBI Taxonomy" id="2751313"/>
    <lineage>
        <taxon>Bacteria</taxon>
        <taxon>Bacillati</taxon>
        <taxon>Bacillota</taxon>
        <taxon>Clostridia</taxon>
        <taxon>Koleobacterales</taxon>
        <taxon>Koleobacteraceae</taxon>
        <taxon>Koleobacter</taxon>
    </lineage>
</organism>
<dbReference type="GO" id="GO:0006432">
    <property type="term" value="P:phenylalanyl-tRNA aminoacylation"/>
    <property type="evidence" value="ECO:0007669"/>
    <property type="project" value="UniProtKB-UniRule"/>
</dbReference>
<evidence type="ECO:0000259" key="18">
    <source>
        <dbReference type="PROSITE" id="PS50886"/>
    </source>
</evidence>
<evidence type="ECO:0000256" key="16">
    <source>
        <dbReference type="PROSITE-ProRule" id="PRU00209"/>
    </source>
</evidence>
<keyword evidence="11 16" id="KW-0694">RNA-binding</keyword>
<dbReference type="InterPro" id="IPR036690">
    <property type="entry name" value="Fdx_antiC-bd_sf"/>
</dbReference>
<dbReference type="PANTHER" id="PTHR10947:SF0">
    <property type="entry name" value="PHENYLALANINE--TRNA LIGASE BETA SUBUNIT"/>
    <property type="match status" value="1"/>
</dbReference>
<dbReference type="InterPro" id="IPR002547">
    <property type="entry name" value="tRNA-bd_dom"/>
</dbReference>
<protein>
    <recommendedName>
        <fullName evidence="15">Phenylalanine--tRNA ligase beta subunit</fullName>
        <ecNumber evidence="15">6.1.1.20</ecNumber>
    </recommendedName>
    <alternativeName>
        <fullName evidence="15">Phenylalanyl-tRNA synthetase beta subunit</fullName>
        <shortName evidence="15">PheRS</shortName>
    </alternativeName>
</protein>
<evidence type="ECO:0000256" key="3">
    <source>
        <dbReference type="ARBA" id="ARBA00011209"/>
    </source>
</evidence>
<keyword evidence="9 15" id="KW-0067">ATP-binding</keyword>
<comment type="catalytic activity">
    <reaction evidence="14 15">
        <text>tRNA(Phe) + L-phenylalanine + ATP = L-phenylalanyl-tRNA(Phe) + AMP + diphosphate + H(+)</text>
        <dbReference type="Rhea" id="RHEA:19413"/>
        <dbReference type="Rhea" id="RHEA-COMP:9668"/>
        <dbReference type="Rhea" id="RHEA-COMP:9699"/>
        <dbReference type="ChEBI" id="CHEBI:15378"/>
        <dbReference type="ChEBI" id="CHEBI:30616"/>
        <dbReference type="ChEBI" id="CHEBI:33019"/>
        <dbReference type="ChEBI" id="CHEBI:58095"/>
        <dbReference type="ChEBI" id="CHEBI:78442"/>
        <dbReference type="ChEBI" id="CHEBI:78531"/>
        <dbReference type="ChEBI" id="CHEBI:456215"/>
        <dbReference type="EC" id="6.1.1.20"/>
    </reaction>
</comment>
<dbReference type="GO" id="GO:0140096">
    <property type="term" value="F:catalytic activity, acting on a protein"/>
    <property type="evidence" value="ECO:0007669"/>
    <property type="project" value="UniProtKB-ARBA"/>
</dbReference>
<feature type="domain" description="FDX-ACB" evidence="19">
    <location>
        <begin position="703"/>
        <end position="796"/>
    </location>
</feature>
<dbReference type="FunFam" id="2.40.50.140:FF:000045">
    <property type="entry name" value="Phenylalanine--tRNA ligase beta subunit"/>
    <property type="match status" value="1"/>
</dbReference>
<dbReference type="InterPro" id="IPR012340">
    <property type="entry name" value="NA-bd_OB-fold"/>
</dbReference>
<dbReference type="PROSITE" id="PS50886">
    <property type="entry name" value="TRBD"/>
    <property type="match status" value="1"/>
</dbReference>
<keyword evidence="13 15" id="KW-0030">Aminoacyl-tRNA synthetase</keyword>
<dbReference type="NCBIfam" id="NF045760">
    <property type="entry name" value="YtpR"/>
    <property type="match status" value="1"/>
</dbReference>
<evidence type="ECO:0000256" key="1">
    <source>
        <dbReference type="ARBA" id="ARBA00004496"/>
    </source>
</evidence>
<dbReference type="AlphaFoldDB" id="A0A8A0RRZ2"/>
<dbReference type="Pfam" id="PF03484">
    <property type="entry name" value="B5"/>
    <property type="match status" value="1"/>
</dbReference>
<dbReference type="FunFam" id="3.50.40.10:FF:000001">
    <property type="entry name" value="Phenylalanine--tRNA ligase beta subunit"/>
    <property type="match status" value="1"/>
</dbReference>
<dbReference type="SUPFAM" id="SSF56037">
    <property type="entry name" value="PheT/TilS domain"/>
    <property type="match status" value="1"/>
</dbReference>
<dbReference type="SMART" id="SM00874">
    <property type="entry name" value="B5"/>
    <property type="match status" value="1"/>
</dbReference>
<dbReference type="SUPFAM" id="SSF46955">
    <property type="entry name" value="Putative DNA-binding domain"/>
    <property type="match status" value="1"/>
</dbReference>
<evidence type="ECO:0000256" key="13">
    <source>
        <dbReference type="ARBA" id="ARBA00023146"/>
    </source>
</evidence>
<dbReference type="SMART" id="SM00873">
    <property type="entry name" value="B3_4"/>
    <property type="match status" value="1"/>
</dbReference>
<comment type="subunit">
    <text evidence="3 15">Tetramer of two alpha and two beta subunits.</text>
</comment>
<evidence type="ECO:0000256" key="2">
    <source>
        <dbReference type="ARBA" id="ARBA00008653"/>
    </source>
</evidence>
<dbReference type="EMBL" id="CP059066">
    <property type="protein sequence ID" value="QSQ09956.1"/>
    <property type="molecule type" value="Genomic_DNA"/>
</dbReference>
<dbReference type="Pfam" id="PF17759">
    <property type="entry name" value="tRNA_synthFbeta"/>
    <property type="match status" value="1"/>
</dbReference>
<feature type="binding site" evidence="15">
    <location>
        <position position="467"/>
    </location>
    <ligand>
        <name>Mg(2+)</name>
        <dbReference type="ChEBI" id="CHEBI:18420"/>
        <note>shared with alpha subunit</note>
    </ligand>
</feature>
<keyword evidence="5 16" id="KW-0820">tRNA-binding</keyword>
<evidence type="ECO:0000259" key="19">
    <source>
        <dbReference type="PROSITE" id="PS51447"/>
    </source>
</evidence>
<keyword evidence="6 15" id="KW-0436">Ligase</keyword>
<dbReference type="PROSITE" id="PS51483">
    <property type="entry name" value="B5"/>
    <property type="match status" value="1"/>
</dbReference>
<dbReference type="InterPro" id="IPR005146">
    <property type="entry name" value="B3/B4_tRNA-bd"/>
</dbReference>
<evidence type="ECO:0000313" key="21">
    <source>
        <dbReference type="EMBL" id="QSQ09956.1"/>
    </source>
</evidence>
<dbReference type="InterPro" id="IPR009061">
    <property type="entry name" value="DNA-bd_dom_put_sf"/>
</dbReference>
<gene>
    <name evidence="15 21" type="primary">pheT</name>
    <name evidence="21" type="ORF">H0A61_02342</name>
</gene>
<dbReference type="Gene3D" id="3.50.40.10">
    <property type="entry name" value="Phenylalanyl-trna Synthetase, Chain B, domain 3"/>
    <property type="match status" value="1"/>
</dbReference>
<dbReference type="InterPro" id="IPR041616">
    <property type="entry name" value="PheRS_beta_core"/>
</dbReference>
<dbReference type="SUPFAM" id="SSF50249">
    <property type="entry name" value="Nucleic acid-binding proteins"/>
    <property type="match status" value="1"/>
</dbReference>
<dbReference type="Pfam" id="PF03147">
    <property type="entry name" value="FDX-ACB"/>
    <property type="match status" value="1"/>
</dbReference>
<comment type="similarity">
    <text evidence="2 15">Belongs to the phenylalanyl-tRNA synthetase beta subunit family. Type 1 subfamily.</text>
</comment>
<dbReference type="InterPro" id="IPR005121">
    <property type="entry name" value="Fdx_antiC-bd"/>
</dbReference>
<dbReference type="EC" id="6.1.1.20" evidence="15"/>
<dbReference type="InterPro" id="IPR005147">
    <property type="entry name" value="tRNA_synthase_B5-dom"/>
</dbReference>
<dbReference type="Gene3D" id="3.30.930.10">
    <property type="entry name" value="Bira Bifunctional Protein, Domain 2"/>
    <property type="match status" value="1"/>
</dbReference>
<dbReference type="InterPro" id="IPR004532">
    <property type="entry name" value="Phe-tRNA-ligase_IIc_bsu_bact"/>
</dbReference>
<dbReference type="GO" id="GO:0000049">
    <property type="term" value="F:tRNA binding"/>
    <property type="evidence" value="ECO:0007669"/>
    <property type="project" value="UniProtKB-UniRule"/>
</dbReference>
<dbReference type="SMART" id="SM00896">
    <property type="entry name" value="FDX-ACB"/>
    <property type="match status" value="1"/>
</dbReference>
<evidence type="ECO:0000256" key="12">
    <source>
        <dbReference type="ARBA" id="ARBA00022917"/>
    </source>
</evidence>
<dbReference type="NCBIfam" id="TIGR00472">
    <property type="entry name" value="pheT_bact"/>
    <property type="match status" value="1"/>
</dbReference>
<dbReference type="Proteomes" id="UP000662904">
    <property type="component" value="Chromosome"/>
</dbReference>
<evidence type="ECO:0000256" key="6">
    <source>
        <dbReference type="ARBA" id="ARBA00022598"/>
    </source>
</evidence>
<dbReference type="FunFam" id="3.30.70.380:FF:000001">
    <property type="entry name" value="Phenylalanine--tRNA ligase beta subunit"/>
    <property type="match status" value="1"/>
</dbReference>
<evidence type="ECO:0000256" key="11">
    <source>
        <dbReference type="ARBA" id="ARBA00022884"/>
    </source>
</evidence>
<dbReference type="GO" id="GO:0004826">
    <property type="term" value="F:phenylalanine-tRNA ligase activity"/>
    <property type="evidence" value="ECO:0007669"/>
    <property type="project" value="UniProtKB-UniRule"/>
</dbReference>
<evidence type="ECO:0000256" key="7">
    <source>
        <dbReference type="ARBA" id="ARBA00022723"/>
    </source>
</evidence>
<dbReference type="HAMAP" id="MF_00283">
    <property type="entry name" value="Phe_tRNA_synth_beta1"/>
    <property type="match status" value="1"/>
</dbReference>
<dbReference type="RefSeq" id="WP_206707285.1">
    <property type="nucleotide sequence ID" value="NZ_CP059066.1"/>
</dbReference>
<evidence type="ECO:0000256" key="10">
    <source>
        <dbReference type="ARBA" id="ARBA00022842"/>
    </source>
</evidence>
<name>A0A8A0RRZ2_9FIRM</name>
<evidence type="ECO:0000256" key="17">
    <source>
        <dbReference type="SAM" id="Coils"/>
    </source>
</evidence>
<keyword evidence="7 15" id="KW-0479">Metal-binding</keyword>
<dbReference type="InterPro" id="IPR020825">
    <property type="entry name" value="Phe-tRNA_synthase-like_B3/B4"/>
</dbReference>
<keyword evidence="12 15" id="KW-0648">Protein biosynthesis</keyword>
<dbReference type="Gene3D" id="3.30.70.380">
    <property type="entry name" value="Ferrodoxin-fold anticodon-binding domain"/>
    <property type="match status" value="1"/>
</dbReference>
<proteinExistence type="inferred from homology"/>
<dbReference type="InterPro" id="IPR045864">
    <property type="entry name" value="aa-tRNA-synth_II/BPL/LPL"/>
</dbReference>
<dbReference type="KEGG" id="kme:H0A61_02342"/>
<feature type="binding site" evidence="15">
    <location>
        <position position="471"/>
    </location>
    <ligand>
        <name>Mg(2+)</name>
        <dbReference type="ChEBI" id="CHEBI:18420"/>
        <note>shared with alpha subunit</note>
    </ligand>
</feature>
<keyword evidence="17" id="KW-0175">Coiled coil</keyword>
<feature type="binding site" evidence="15">
    <location>
        <position position="461"/>
    </location>
    <ligand>
        <name>Mg(2+)</name>
        <dbReference type="ChEBI" id="CHEBI:18420"/>
        <note>shared with alpha subunit</note>
    </ligand>
</feature>
<dbReference type="InterPro" id="IPR045060">
    <property type="entry name" value="Phe-tRNA-ligase_IIc_bsu"/>
</dbReference>
<dbReference type="Gene3D" id="3.30.56.10">
    <property type="match status" value="2"/>
</dbReference>
<dbReference type="SUPFAM" id="SSF54991">
    <property type="entry name" value="Anticodon-binding domain of PheRS"/>
    <property type="match status" value="1"/>
</dbReference>
<dbReference type="FunFam" id="3.30.56.10:FF:000002">
    <property type="entry name" value="Phenylalanine--tRNA ligase beta subunit"/>
    <property type="match status" value="1"/>
</dbReference>
<evidence type="ECO:0000256" key="9">
    <source>
        <dbReference type="ARBA" id="ARBA00022840"/>
    </source>
</evidence>
<feature type="domain" description="B5" evidence="20">
    <location>
        <begin position="407"/>
        <end position="483"/>
    </location>
</feature>
<evidence type="ECO:0000259" key="20">
    <source>
        <dbReference type="PROSITE" id="PS51483"/>
    </source>
</evidence>
<keyword evidence="22" id="KW-1185">Reference proteome</keyword>
<dbReference type="GO" id="GO:0005524">
    <property type="term" value="F:ATP binding"/>
    <property type="evidence" value="ECO:0007669"/>
    <property type="project" value="UniProtKB-UniRule"/>
</dbReference>
<dbReference type="SUPFAM" id="SSF55681">
    <property type="entry name" value="Class II aaRS and biotin synthetases"/>
    <property type="match status" value="1"/>
</dbReference>
<feature type="coiled-coil region" evidence="17">
    <location>
        <begin position="422"/>
        <end position="449"/>
    </location>
</feature>
<dbReference type="Pfam" id="PF03483">
    <property type="entry name" value="B3_4"/>
    <property type="match status" value="1"/>
</dbReference>
<feature type="domain" description="TRNA-binding" evidence="18">
    <location>
        <begin position="39"/>
        <end position="153"/>
    </location>
</feature>
<dbReference type="PANTHER" id="PTHR10947">
    <property type="entry name" value="PHENYLALANYL-TRNA SYNTHETASE BETA CHAIN AND LEUCINE-RICH REPEAT-CONTAINING PROTEIN 47"/>
    <property type="match status" value="1"/>
</dbReference>
<dbReference type="CDD" id="cd02796">
    <property type="entry name" value="tRNA_bind_bactPheRS"/>
    <property type="match status" value="1"/>
</dbReference>
<feature type="binding site" evidence="15">
    <location>
        <position position="470"/>
    </location>
    <ligand>
        <name>Mg(2+)</name>
        <dbReference type="ChEBI" id="CHEBI:18420"/>
        <note>shared with alpha subunit</note>
    </ligand>
</feature>
<dbReference type="GO" id="GO:0016740">
    <property type="term" value="F:transferase activity"/>
    <property type="evidence" value="ECO:0007669"/>
    <property type="project" value="UniProtKB-ARBA"/>
</dbReference>